<dbReference type="eggNOG" id="arCOG01227">
    <property type="taxonomic scope" value="Archaea"/>
</dbReference>
<feature type="domain" description="SRP54-type proteins GTP-binding" evidence="10">
    <location>
        <begin position="98"/>
        <end position="293"/>
    </location>
</feature>
<dbReference type="PANTHER" id="PTHR43134">
    <property type="entry name" value="SIGNAL RECOGNITION PARTICLE RECEPTOR SUBUNIT ALPHA"/>
    <property type="match status" value="1"/>
</dbReference>
<keyword evidence="3 8" id="KW-0547">Nucleotide-binding</keyword>
<dbReference type="InterPro" id="IPR000897">
    <property type="entry name" value="SRP54_GTPase_dom"/>
</dbReference>
<dbReference type="AlphaFoldDB" id="D7D9M9"/>
<dbReference type="GeneID" id="9234677"/>
<dbReference type="InterPro" id="IPR036225">
    <property type="entry name" value="SRP/SRP_N"/>
</dbReference>
<accession>D7D9M9</accession>
<proteinExistence type="inferred from homology"/>
<evidence type="ECO:0000313" key="12">
    <source>
        <dbReference type="EMBL" id="ADI32475.1"/>
    </source>
</evidence>
<reference evidence="12 13" key="2">
    <citation type="journal article" date="2011" name="Stand. Genomic Sci.">
        <title>Complete genome sequence of Staphylothermus hellenicus P8.</title>
        <authorList>
            <person name="Anderson I."/>
            <person name="Wirth R."/>
            <person name="Lucas S."/>
            <person name="Copeland A."/>
            <person name="Lapidus A."/>
            <person name="Cheng J.F."/>
            <person name="Goodwin L."/>
            <person name="Pitluck S."/>
            <person name="Davenport K."/>
            <person name="Detter J.C."/>
            <person name="Han C."/>
            <person name="Tapia R."/>
            <person name="Land M."/>
            <person name="Hauser L."/>
            <person name="Pati A."/>
            <person name="Mikhailova N."/>
            <person name="Woyke T."/>
            <person name="Klenk H.P."/>
            <person name="Kyrpides N."/>
            <person name="Ivanova N."/>
        </authorList>
    </citation>
    <scope>NUCLEOTIDE SEQUENCE [LARGE SCALE GENOMIC DNA]</scope>
    <source>
        <strain evidence="13">DSM 12710 / JCM 10830 / BK20S6-10-b1 / P8</strain>
    </source>
</reference>
<dbReference type="Gene3D" id="1.20.120.140">
    <property type="entry name" value="Signal recognition particle SRP54, nucleotide-binding domain"/>
    <property type="match status" value="1"/>
</dbReference>
<keyword evidence="2 8" id="KW-0963">Cytoplasm</keyword>
<evidence type="ECO:0000256" key="1">
    <source>
        <dbReference type="ARBA" id="ARBA00022475"/>
    </source>
</evidence>
<evidence type="ECO:0000256" key="6">
    <source>
        <dbReference type="ARBA" id="ARBA00023136"/>
    </source>
</evidence>
<dbReference type="Gene3D" id="3.40.50.300">
    <property type="entry name" value="P-loop containing nucleotide triphosphate hydrolases"/>
    <property type="match status" value="1"/>
</dbReference>
<dbReference type="Pfam" id="PF02881">
    <property type="entry name" value="SRP54_N"/>
    <property type="match status" value="1"/>
</dbReference>
<dbReference type="GO" id="GO:0005737">
    <property type="term" value="C:cytoplasm"/>
    <property type="evidence" value="ECO:0007669"/>
    <property type="project" value="UniProtKB-SubCell"/>
</dbReference>
<dbReference type="STRING" id="591019.Shell_1386"/>
<dbReference type="InterPro" id="IPR004390">
    <property type="entry name" value="SR_rcpt_FtsY"/>
</dbReference>
<dbReference type="SUPFAM" id="SSF47364">
    <property type="entry name" value="Domain of the SRP/SRP receptor G-proteins"/>
    <property type="match status" value="1"/>
</dbReference>
<dbReference type="GO" id="GO:0005886">
    <property type="term" value="C:plasma membrane"/>
    <property type="evidence" value="ECO:0007669"/>
    <property type="project" value="UniProtKB-SubCell"/>
</dbReference>
<evidence type="ECO:0000256" key="2">
    <source>
        <dbReference type="ARBA" id="ARBA00022490"/>
    </source>
</evidence>
<dbReference type="PANTHER" id="PTHR43134:SF1">
    <property type="entry name" value="SIGNAL RECOGNITION PARTICLE RECEPTOR SUBUNIT ALPHA"/>
    <property type="match status" value="1"/>
</dbReference>
<dbReference type="EC" id="3.6.5.4" evidence="8"/>
<keyword evidence="5 8" id="KW-0342">GTP-binding</keyword>
<dbReference type="GO" id="GO:0005047">
    <property type="term" value="F:signal recognition particle binding"/>
    <property type="evidence" value="ECO:0007669"/>
    <property type="project" value="TreeGrafter"/>
</dbReference>
<feature type="binding site" evidence="8">
    <location>
        <begin position="245"/>
        <end position="248"/>
    </location>
    <ligand>
        <name>GTP</name>
        <dbReference type="ChEBI" id="CHEBI:37565"/>
    </ligand>
</feature>
<evidence type="ECO:0000256" key="4">
    <source>
        <dbReference type="ARBA" id="ARBA00022801"/>
    </source>
</evidence>
<comment type="function">
    <text evidence="8">Involved in targeting and insertion of nascent membrane proteins into the cytoplasmic membrane. Acts as a receptor for the complex formed by the signal recognition particle (SRP) and the ribosome-nascent chain (RNC).</text>
</comment>
<comment type="similarity">
    <text evidence="8">Belongs to the GTP-binding SRP family. FtsY subfamily.</text>
</comment>
<dbReference type="OrthoDB" id="372188at2157"/>
<dbReference type="GO" id="GO:0005525">
    <property type="term" value="F:GTP binding"/>
    <property type="evidence" value="ECO:0007669"/>
    <property type="project" value="UniProtKB-UniRule"/>
</dbReference>
<feature type="binding site" evidence="8">
    <location>
        <begin position="105"/>
        <end position="112"/>
    </location>
    <ligand>
        <name>GTP</name>
        <dbReference type="ChEBI" id="CHEBI:37565"/>
    </ligand>
</feature>
<comment type="catalytic activity">
    <reaction evidence="8">
        <text>GTP + H2O = GDP + phosphate + H(+)</text>
        <dbReference type="Rhea" id="RHEA:19669"/>
        <dbReference type="ChEBI" id="CHEBI:15377"/>
        <dbReference type="ChEBI" id="CHEBI:15378"/>
        <dbReference type="ChEBI" id="CHEBI:37565"/>
        <dbReference type="ChEBI" id="CHEBI:43474"/>
        <dbReference type="ChEBI" id="CHEBI:58189"/>
        <dbReference type="EC" id="3.6.5.4"/>
    </reaction>
</comment>
<feature type="domain" description="Signal recognition particle SRP54 helical bundle" evidence="11">
    <location>
        <begin position="1"/>
        <end position="81"/>
    </location>
</feature>
<keyword evidence="1 8" id="KW-1003">Cell membrane</keyword>
<organism evidence="12 13">
    <name type="scientific">Staphylothermus hellenicus (strain DSM 12710 / JCM 10830 / BK20S6-10-b1 / P8)</name>
    <dbReference type="NCBI Taxonomy" id="591019"/>
    <lineage>
        <taxon>Archaea</taxon>
        <taxon>Thermoproteota</taxon>
        <taxon>Thermoprotei</taxon>
        <taxon>Desulfurococcales</taxon>
        <taxon>Desulfurococcaceae</taxon>
        <taxon>Staphylothermus</taxon>
    </lineage>
</organism>
<dbReference type="KEGG" id="shc:Shell_1386"/>
<dbReference type="RefSeq" id="WP_013143673.1">
    <property type="nucleotide sequence ID" value="NC_014205.1"/>
</dbReference>
<gene>
    <name evidence="8" type="primary">ftsY</name>
    <name evidence="12" type="ordered locus">Shell_1386</name>
</gene>
<keyword evidence="4 8" id="KW-0378">Hydrolase</keyword>
<evidence type="ECO:0000256" key="8">
    <source>
        <dbReference type="HAMAP-Rule" id="MF_00920"/>
    </source>
</evidence>
<keyword evidence="7 8" id="KW-0675">Receptor</keyword>
<dbReference type="HAMAP" id="MF_00920">
    <property type="entry name" value="FtsY"/>
    <property type="match status" value="1"/>
</dbReference>
<protein>
    <recommendedName>
        <fullName evidence="8">Signal recognition particle receptor FtsY</fullName>
        <shortName evidence="8">SRP receptor</shortName>
        <ecNumber evidence="8">3.6.5.4</ecNumber>
    </recommendedName>
</protein>
<dbReference type="Proteomes" id="UP000002573">
    <property type="component" value="Chromosome"/>
</dbReference>
<evidence type="ECO:0000259" key="9">
    <source>
        <dbReference type="SMART" id="SM00382"/>
    </source>
</evidence>
<keyword evidence="13" id="KW-1185">Reference proteome</keyword>
<dbReference type="GO" id="GO:0006614">
    <property type="term" value="P:SRP-dependent cotranslational protein targeting to membrane"/>
    <property type="evidence" value="ECO:0007669"/>
    <property type="project" value="InterPro"/>
</dbReference>
<name>D7D9M9_STAHD</name>
<dbReference type="Pfam" id="PF00448">
    <property type="entry name" value="SRP54"/>
    <property type="match status" value="1"/>
</dbReference>
<dbReference type="EMBL" id="CP002051">
    <property type="protein sequence ID" value="ADI32475.1"/>
    <property type="molecule type" value="Genomic_DNA"/>
</dbReference>
<dbReference type="InterPro" id="IPR042101">
    <property type="entry name" value="SRP54_N_sf"/>
</dbReference>
<dbReference type="FunFam" id="3.40.50.300:FF:000053">
    <property type="entry name" value="Signal recognition particle receptor FtsY"/>
    <property type="match status" value="1"/>
</dbReference>
<dbReference type="SMART" id="SM00962">
    <property type="entry name" value="SRP54"/>
    <property type="match status" value="1"/>
</dbReference>
<dbReference type="HOGENOM" id="CLU_009301_3_4_2"/>
<comment type="subcellular location">
    <subcellularLocation>
        <location evidence="8">Cell membrane</location>
        <topology evidence="8">Peripheral membrane protein</topology>
        <orientation evidence="8">Cytoplasmic side</orientation>
    </subcellularLocation>
    <subcellularLocation>
        <location evidence="8">Cytoplasm</location>
    </subcellularLocation>
</comment>
<dbReference type="InterPro" id="IPR013822">
    <property type="entry name" value="Signal_recog_particl_SRP54_hlx"/>
</dbReference>
<evidence type="ECO:0000259" key="11">
    <source>
        <dbReference type="SMART" id="SM00963"/>
    </source>
</evidence>
<dbReference type="GO" id="GO:0003924">
    <property type="term" value="F:GTPase activity"/>
    <property type="evidence" value="ECO:0007669"/>
    <property type="project" value="UniProtKB-UniRule"/>
</dbReference>
<evidence type="ECO:0000256" key="5">
    <source>
        <dbReference type="ARBA" id="ARBA00023134"/>
    </source>
</evidence>
<evidence type="ECO:0000313" key="13">
    <source>
        <dbReference type="Proteomes" id="UP000002573"/>
    </source>
</evidence>
<evidence type="ECO:0000256" key="3">
    <source>
        <dbReference type="ARBA" id="ARBA00022741"/>
    </source>
</evidence>
<dbReference type="InterPro" id="IPR003593">
    <property type="entry name" value="AAA+_ATPase"/>
</dbReference>
<feature type="binding site" evidence="8">
    <location>
        <begin position="187"/>
        <end position="191"/>
    </location>
    <ligand>
        <name>GTP</name>
        <dbReference type="ChEBI" id="CHEBI:37565"/>
    </ligand>
</feature>
<reference evidence="13" key="1">
    <citation type="submission" date="2010-05" db="EMBL/GenBank/DDBJ databases">
        <title>Complete sequence of Staphylothermus hellenicus DSM 12710.</title>
        <authorList>
            <consortium name="US DOE Joint Genome Institute"/>
            <person name="Lucas S."/>
            <person name="Copeland A."/>
            <person name="Lapidus A."/>
            <person name="Cheng J.-F."/>
            <person name="Bruce D."/>
            <person name="Goodwin L."/>
            <person name="Pitluck S."/>
            <person name="Davenport K."/>
            <person name="Detter J.C."/>
            <person name="Han C."/>
            <person name="Tapia R."/>
            <person name="Larimer F."/>
            <person name="Land M."/>
            <person name="Hauser L."/>
            <person name="Kyrpides N."/>
            <person name="Mikhailova N."/>
            <person name="Anderson I.J."/>
            <person name="Woyke T."/>
        </authorList>
    </citation>
    <scope>NUCLEOTIDE SEQUENCE [LARGE SCALE GENOMIC DNA]</scope>
    <source>
        <strain evidence="13">DSM 12710 / JCM 10830 / BK20S6-10-b1 / P8</strain>
    </source>
</reference>
<evidence type="ECO:0000259" key="10">
    <source>
        <dbReference type="SMART" id="SM00962"/>
    </source>
</evidence>
<dbReference type="SMART" id="SM00382">
    <property type="entry name" value="AAA"/>
    <property type="match status" value="1"/>
</dbReference>
<feature type="domain" description="AAA+ ATPase" evidence="9">
    <location>
        <begin position="97"/>
        <end position="249"/>
    </location>
</feature>
<keyword evidence="6 8" id="KW-0472">Membrane</keyword>
<comment type="subunit">
    <text evidence="8">Part of the signal recognition particle protein translocation system, which is composed of SRP and FtsY.</text>
</comment>
<sequence length="295" mass="32943">MFRRIKKAFSKFIDKASSLLFSREQLLDLIDEFKFELVSNDVAYDVAEEIAAKLVEAVENKIVKDKETLMDFLKKTIKSYFDSVEPINIFYEASKTKPYIIVFLGVNGVGKTTTIAKTAVLFKEKGFKPLMVAADTFRAGAQEQLRVHGERTGIPVFMGKYGADPASIAFDAIRHAETRGYDVVLIDTAGRMHTDSNLVDELRKIIRVAKPHRKILVVDALTGNDAIEQAVFFDKAVGVDAVIVTKVDAYEQGGVPLSIVYSIRKPIIMIGVGQGYKDLKPFNIDEFLDKILPIK</sequence>
<dbReference type="InterPro" id="IPR027417">
    <property type="entry name" value="P-loop_NTPase"/>
</dbReference>
<evidence type="ECO:0000256" key="7">
    <source>
        <dbReference type="ARBA" id="ARBA00023170"/>
    </source>
</evidence>
<dbReference type="NCBIfam" id="TIGR00064">
    <property type="entry name" value="ftsY"/>
    <property type="match status" value="1"/>
</dbReference>
<dbReference type="SMART" id="SM00963">
    <property type="entry name" value="SRP54_N"/>
    <property type="match status" value="1"/>
</dbReference>
<dbReference type="SUPFAM" id="SSF52540">
    <property type="entry name" value="P-loop containing nucleoside triphosphate hydrolases"/>
    <property type="match status" value="1"/>
</dbReference>